<comment type="similarity">
    <text evidence="1 5">Belongs to the universal ribosomal protein uL29 family.</text>
</comment>
<dbReference type="GO" id="GO:0003735">
    <property type="term" value="F:structural constituent of ribosome"/>
    <property type="evidence" value="ECO:0007669"/>
    <property type="project" value="InterPro"/>
</dbReference>
<gene>
    <name evidence="5" type="primary">rpmC</name>
    <name evidence="6" type="ORF">A9404_10600</name>
</gene>
<dbReference type="SUPFAM" id="SSF46561">
    <property type="entry name" value="Ribosomal protein L29 (L29p)"/>
    <property type="match status" value="1"/>
</dbReference>
<evidence type="ECO:0000313" key="7">
    <source>
        <dbReference type="Proteomes" id="UP000078596"/>
    </source>
</evidence>
<dbReference type="GO" id="GO:0006412">
    <property type="term" value="P:translation"/>
    <property type="evidence" value="ECO:0007669"/>
    <property type="project" value="UniProtKB-UniRule"/>
</dbReference>
<dbReference type="RefSeq" id="WP_066101284.1">
    <property type="nucleotide sequence ID" value="NZ_CP016027.1"/>
</dbReference>
<dbReference type="InterPro" id="IPR001854">
    <property type="entry name" value="Ribosomal_uL29"/>
</dbReference>
<keyword evidence="3 5" id="KW-0687">Ribonucleoprotein</keyword>
<dbReference type="KEGG" id="haz:A9404_10600"/>
<dbReference type="InterPro" id="IPR036049">
    <property type="entry name" value="Ribosomal_uL29_sf"/>
</dbReference>
<dbReference type="OrthoDB" id="9815192at2"/>
<evidence type="ECO:0000256" key="2">
    <source>
        <dbReference type="ARBA" id="ARBA00022980"/>
    </source>
</evidence>
<evidence type="ECO:0000313" key="6">
    <source>
        <dbReference type="EMBL" id="ANJ67764.1"/>
    </source>
</evidence>
<keyword evidence="2 5" id="KW-0689">Ribosomal protein</keyword>
<dbReference type="HAMAP" id="MF_00374">
    <property type="entry name" value="Ribosomal_uL29"/>
    <property type="match status" value="1"/>
</dbReference>
<dbReference type="Pfam" id="PF00831">
    <property type="entry name" value="Ribosomal_L29"/>
    <property type="match status" value="1"/>
</dbReference>
<dbReference type="PROSITE" id="PS00579">
    <property type="entry name" value="RIBOSOMAL_L29"/>
    <property type="match status" value="1"/>
</dbReference>
<dbReference type="EMBL" id="CP016027">
    <property type="protein sequence ID" value="ANJ67764.1"/>
    <property type="molecule type" value="Genomic_DNA"/>
</dbReference>
<dbReference type="CDD" id="cd00427">
    <property type="entry name" value="Ribosomal_L29_HIP"/>
    <property type="match status" value="1"/>
</dbReference>
<dbReference type="PANTHER" id="PTHR10916">
    <property type="entry name" value="60S RIBOSOMAL PROTEIN L35/50S RIBOSOMAL PROTEIN L29"/>
    <property type="match status" value="1"/>
</dbReference>
<reference evidence="6 7" key="1">
    <citation type="submission" date="2016-06" db="EMBL/GenBank/DDBJ databases">
        <title>Insight into the functional genes involving in sulfur oxidation in Pearl River water.</title>
        <authorList>
            <person name="Luo J."/>
            <person name="Tan X."/>
            <person name="Lin W."/>
        </authorList>
    </citation>
    <scope>NUCLEOTIDE SEQUENCE [LARGE SCALE GENOMIC DNA]</scope>
    <source>
        <strain evidence="6 7">LS2</strain>
    </source>
</reference>
<protein>
    <recommendedName>
        <fullName evidence="4 5">Large ribosomal subunit protein uL29</fullName>
    </recommendedName>
</protein>
<evidence type="ECO:0000256" key="4">
    <source>
        <dbReference type="ARBA" id="ARBA00035204"/>
    </source>
</evidence>
<evidence type="ECO:0000256" key="1">
    <source>
        <dbReference type="ARBA" id="ARBA00009254"/>
    </source>
</evidence>
<dbReference type="InterPro" id="IPR018254">
    <property type="entry name" value="Ribosomal_uL29_CS"/>
</dbReference>
<evidence type="ECO:0000256" key="5">
    <source>
        <dbReference type="HAMAP-Rule" id="MF_00374"/>
    </source>
</evidence>
<dbReference type="Proteomes" id="UP000078596">
    <property type="component" value="Chromosome"/>
</dbReference>
<dbReference type="STRING" id="1860122.A9404_10600"/>
<dbReference type="PANTHER" id="PTHR10916:SF0">
    <property type="entry name" value="LARGE RIBOSOMAL SUBUNIT PROTEIN UL29C"/>
    <property type="match status" value="1"/>
</dbReference>
<dbReference type="AlphaFoldDB" id="A0A191ZIQ8"/>
<dbReference type="InterPro" id="IPR050063">
    <property type="entry name" value="Ribosomal_protein_uL29"/>
</dbReference>
<dbReference type="FunFam" id="1.10.287.310:FF:000001">
    <property type="entry name" value="50S ribosomal protein L29"/>
    <property type="match status" value="1"/>
</dbReference>
<keyword evidence="7" id="KW-1185">Reference proteome</keyword>
<evidence type="ECO:0000256" key="3">
    <source>
        <dbReference type="ARBA" id="ARBA00023274"/>
    </source>
</evidence>
<dbReference type="NCBIfam" id="TIGR00012">
    <property type="entry name" value="L29"/>
    <property type="match status" value="1"/>
</dbReference>
<organism evidence="6 7">
    <name type="scientific">Halothiobacillus diazotrophicus</name>
    <dbReference type="NCBI Taxonomy" id="1860122"/>
    <lineage>
        <taxon>Bacteria</taxon>
        <taxon>Pseudomonadati</taxon>
        <taxon>Pseudomonadota</taxon>
        <taxon>Gammaproteobacteria</taxon>
        <taxon>Chromatiales</taxon>
        <taxon>Halothiobacillaceae</taxon>
        <taxon>Halothiobacillus</taxon>
    </lineage>
</organism>
<name>A0A191ZIQ8_9GAMM</name>
<sequence>MKKITPELREKTPEALREEFLAIKQEQFNLRMQKATGQESKSHLIRAARKNVARIKTVLTEKEQG</sequence>
<dbReference type="Gene3D" id="1.10.287.310">
    <property type="match status" value="1"/>
</dbReference>
<dbReference type="GO" id="GO:0022625">
    <property type="term" value="C:cytosolic large ribosomal subunit"/>
    <property type="evidence" value="ECO:0007669"/>
    <property type="project" value="TreeGrafter"/>
</dbReference>
<accession>A0A191ZIQ8</accession>
<proteinExistence type="inferred from homology"/>